<protein>
    <recommendedName>
        <fullName evidence="2">Glycosyl transferase family 1 domain-containing protein</fullName>
    </recommendedName>
</protein>
<feature type="domain" description="Glycosyl transferase family 1" evidence="2">
    <location>
        <begin position="207"/>
        <end position="370"/>
    </location>
</feature>
<dbReference type="InterPro" id="IPR001296">
    <property type="entry name" value="Glyco_trans_1"/>
</dbReference>
<dbReference type="EMBL" id="NBEB01000072">
    <property type="protein sequence ID" value="OQQ82364.1"/>
    <property type="molecule type" value="Genomic_DNA"/>
</dbReference>
<dbReference type="Gene3D" id="3.40.50.2000">
    <property type="entry name" value="Glycogen Phosphorylase B"/>
    <property type="match status" value="2"/>
</dbReference>
<dbReference type="Proteomes" id="UP000192638">
    <property type="component" value="Unassembled WGS sequence"/>
</dbReference>
<keyword evidence="1" id="KW-1133">Transmembrane helix</keyword>
<keyword evidence="1" id="KW-0472">Membrane</keyword>
<dbReference type="RefSeq" id="WP_081530865.1">
    <property type="nucleotide sequence ID" value="NZ_NBEB01000072.1"/>
</dbReference>
<comment type="caution">
    <text evidence="3">The sequence shown here is derived from an EMBL/GenBank/DDBJ whole genome shotgun (WGS) entry which is preliminary data.</text>
</comment>
<dbReference type="PANTHER" id="PTHR12526:SF630">
    <property type="entry name" value="GLYCOSYLTRANSFERASE"/>
    <property type="match status" value="1"/>
</dbReference>
<dbReference type="GO" id="GO:0016757">
    <property type="term" value="F:glycosyltransferase activity"/>
    <property type="evidence" value="ECO:0007669"/>
    <property type="project" value="InterPro"/>
</dbReference>
<evidence type="ECO:0000259" key="2">
    <source>
        <dbReference type="Pfam" id="PF00534"/>
    </source>
</evidence>
<dbReference type="SUPFAM" id="SSF53756">
    <property type="entry name" value="UDP-Glycosyltransferase/glycogen phosphorylase"/>
    <property type="match status" value="1"/>
</dbReference>
<keyword evidence="1" id="KW-0812">Transmembrane</keyword>
<dbReference type="PANTHER" id="PTHR12526">
    <property type="entry name" value="GLYCOSYLTRANSFERASE"/>
    <property type="match status" value="1"/>
</dbReference>
<dbReference type="Pfam" id="PF00534">
    <property type="entry name" value="Glycos_transf_1"/>
    <property type="match status" value="1"/>
</dbReference>
<dbReference type="AlphaFoldDB" id="A0A1V9QXB3"/>
<proteinExistence type="predicted"/>
<evidence type="ECO:0000313" key="3">
    <source>
        <dbReference type="EMBL" id="OQQ82364.1"/>
    </source>
</evidence>
<evidence type="ECO:0000313" key="4">
    <source>
        <dbReference type="Proteomes" id="UP000192638"/>
    </source>
</evidence>
<evidence type="ECO:0000256" key="1">
    <source>
        <dbReference type="SAM" id="Phobius"/>
    </source>
</evidence>
<feature type="transmembrane region" description="Helical" evidence="1">
    <location>
        <begin position="82"/>
        <end position="101"/>
    </location>
</feature>
<dbReference type="CDD" id="cd03811">
    <property type="entry name" value="GT4_GT28_WabH-like"/>
    <property type="match status" value="1"/>
</dbReference>
<reference evidence="3 4" key="1">
    <citation type="submission" date="2017-03" db="EMBL/GenBank/DDBJ databases">
        <title>Phylogenomics and comparative genomics of Lactobacillus salivarius, a mammalian gut commensal.</title>
        <authorList>
            <person name="Harris H.M."/>
        </authorList>
    </citation>
    <scope>NUCLEOTIDE SEQUENCE [LARGE SCALE GENOMIC DNA]</scope>
    <source>
        <strain evidence="3 4">LMG 14477</strain>
    </source>
</reference>
<organism evidence="3 4">
    <name type="scientific">Ligilactobacillus salivarius</name>
    <dbReference type="NCBI Taxonomy" id="1624"/>
    <lineage>
        <taxon>Bacteria</taxon>
        <taxon>Bacillati</taxon>
        <taxon>Bacillota</taxon>
        <taxon>Bacilli</taxon>
        <taxon>Lactobacillales</taxon>
        <taxon>Lactobacillaceae</taxon>
        <taxon>Ligilactobacillus</taxon>
    </lineage>
</organism>
<name>A0A1V9QXB3_9LACO</name>
<accession>A0A1V9QXB3</accession>
<gene>
    <name evidence="3" type="ORF">B6U60_07820</name>
</gene>
<sequence length="392" mass="45562">MKSVALVLDGLDIGGIERVGADYAKLFKDLGYTVTIVNLNPSKNKMEGKFPSECNFINFFFSRRESPEQYAQLIKKNCWGRFIYPLVYIILKIWIILKKVYFRLKFGKNKYSLVISFSSHFNDLTFVSENFLQANQRMSWVHGAIYSYLLISDGYINLYQKIHNLVVLVDDVQEELFMYNKQLDLNVNKLYNPTYFSKIERKNIDLRKKYGDYILMVARFDYPHKDHYTVIRAFRDYILSADKKLNLVLVGDGPDLEKVKDFTSTLENEVKKRIFFAGSTTNVEDYYKNAKLLVHASVAGEGLPTVILEALAQSIPVVSTDSKVGPREILGNNEYGLLSKVKDYKDMSNKIRLLLEDERLYEKYKKLGEKRANDFRPNVIREKLNKILGEID</sequence>